<dbReference type="EMBL" id="HE774682">
    <property type="protein sequence ID" value="CCG52773.1"/>
    <property type="molecule type" value="Genomic_DNA"/>
</dbReference>
<keyword evidence="1" id="KW-0732">Signal</keyword>
<sequence>MKKILLLVSLLSLSTIYSQSCCQLAFSSNDGNMSSFTSDQKFIASHANPNFYIHESSVGGKMITFPTSDGKTANGYVIMANKKTNDWLFVYQEWWGLNDHIKKQSDVFYNELKGKVNVLAIDMYDGKVATKSEDAAKYMQGTDERRLETIVSGALSFVGKKAKIASIGWCFGGGWSLKSAIMSKKQAIGAVMYYGMPVKDVEKLKNLNCDVLGLFATENWISKEIIEEFAANMKIANKILNYKIFESEHAFANPSNPKYNEKDASEANKMAIEYLKGKFKIK</sequence>
<dbReference type="EC" id="3.1.1.45" evidence="3"/>
<reference evidence="3 4" key="1">
    <citation type="journal article" date="2012" name="J. Bacteriol.">
        <title>Complete Genome Sequence of Flavobacterium indicum GPSTA100-9T, Isolated from Warm Spring Water.</title>
        <authorList>
            <person name="Barbier P."/>
            <person name="Houel A."/>
            <person name="Loux V."/>
            <person name="Poulain J."/>
            <person name="Bernardet J.F."/>
            <person name="Touchon M."/>
            <person name="Duchaud E."/>
        </authorList>
    </citation>
    <scope>NUCLEOTIDE SEQUENCE [LARGE SCALE GENOMIC DNA]</scope>
    <source>
        <strain evidence="4">DSM 17447 / CIP 109464 / GPTSA100-9</strain>
    </source>
</reference>
<dbReference type="PATRIC" id="fig|1094466.5.peg.778"/>
<dbReference type="Gene3D" id="3.40.50.1820">
    <property type="entry name" value="alpha/beta hydrolase"/>
    <property type="match status" value="1"/>
</dbReference>
<feature type="signal peptide" evidence="1">
    <location>
        <begin position="1"/>
        <end position="20"/>
    </location>
</feature>
<dbReference type="HOGENOM" id="CLU_054590_7_2_10"/>
<dbReference type="Proteomes" id="UP000007599">
    <property type="component" value="Chromosome I"/>
</dbReference>
<dbReference type="InterPro" id="IPR051049">
    <property type="entry name" value="Dienelactone_hydrolase-like"/>
</dbReference>
<dbReference type="RefSeq" id="WP_014387915.1">
    <property type="nucleotide sequence ID" value="NC_017025.1"/>
</dbReference>
<dbReference type="STRING" id="1094466.KQS_03965"/>
<dbReference type="PANTHER" id="PTHR46623">
    <property type="entry name" value="CARBOXYMETHYLENEBUTENOLIDASE-RELATED"/>
    <property type="match status" value="1"/>
</dbReference>
<accession>H8XTH6</accession>
<evidence type="ECO:0000256" key="1">
    <source>
        <dbReference type="SAM" id="SignalP"/>
    </source>
</evidence>
<dbReference type="GO" id="GO:0008806">
    <property type="term" value="F:carboxymethylenebutenolidase activity"/>
    <property type="evidence" value="ECO:0007669"/>
    <property type="project" value="UniProtKB-EC"/>
</dbReference>
<dbReference type="Pfam" id="PF01738">
    <property type="entry name" value="DLH"/>
    <property type="match status" value="1"/>
</dbReference>
<dbReference type="PANTHER" id="PTHR46623:SF6">
    <property type="entry name" value="ALPHA_BETA-HYDROLASES SUPERFAMILY PROTEIN"/>
    <property type="match status" value="1"/>
</dbReference>
<evidence type="ECO:0000259" key="2">
    <source>
        <dbReference type="Pfam" id="PF01738"/>
    </source>
</evidence>
<feature type="domain" description="Dienelactone hydrolase" evidence="2">
    <location>
        <begin position="85"/>
        <end position="276"/>
    </location>
</feature>
<evidence type="ECO:0000313" key="4">
    <source>
        <dbReference type="Proteomes" id="UP000007599"/>
    </source>
</evidence>
<keyword evidence="3" id="KW-0378">Hydrolase</keyword>
<proteinExistence type="predicted"/>
<organism evidence="3 4">
    <name type="scientific">Flavobacterium indicum (strain DSM 17447 / CIP 109464 / GPTSA100-9)</name>
    <dbReference type="NCBI Taxonomy" id="1094466"/>
    <lineage>
        <taxon>Bacteria</taxon>
        <taxon>Pseudomonadati</taxon>
        <taxon>Bacteroidota</taxon>
        <taxon>Flavobacteriia</taxon>
        <taxon>Flavobacteriales</taxon>
        <taxon>Flavobacteriaceae</taxon>
        <taxon>Flavobacterium</taxon>
    </lineage>
</organism>
<dbReference type="InterPro" id="IPR029058">
    <property type="entry name" value="AB_hydrolase_fold"/>
</dbReference>
<feature type="chain" id="PRO_5003617761" evidence="1">
    <location>
        <begin position="21"/>
        <end position="282"/>
    </location>
</feature>
<reference evidence="4" key="2">
    <citation type="submission" date="2012-03" db="EMBL/GenBank/DDBJ databases">
        <title>Complete genome sequence of Flavobacterium indicum GPTSA100-9T, isolated from warm spring water.</title>
        <authorList>
            <person name="Barbier P."/>
            <person name="Houel A."/>
            <person name="Loux V."/>
            <person name="Poulain J."/>
            <person name="Bernardet J.-F."/>
            <person name="Touchon M."/>
            <person name="Duchaud E."/>
        </authorList>
    </citation>
    <scope>NUCLEOTIDE SEQUENCE [LARGE SCALE GENOMIC DNA]</scope>
    <source>
        <strain evidence="4">DSM 17447 / CIP 109464 / GPTSA100-9</strain>
    </source>
</reference>
<name>H8XTH6_FLAIG</name>
<dbReference type="OrthoDB" id="9771666at2"/>
<dbReference type="eggNOG" id="COG0412">
    <property type="taxonomic scope" value="Bacteria"/>
</dbReference>
<dbReference type="SUPFAM" id="SSF53474">
    <property type="entry name" value="alpha/beta-Hydrolases"/>
    <property type="match status" value="1"/>
</dbReference>
<evidence type="ECO:0000313" key="3">
    <source>
        <dbReference type="EMBL" id="CCG52773.1"/>
    </source>
</evidence>
<gene>
    <name evidence="3" type="ordered locus">KQS_03965</name>
</gene>
<keyword evidence="4" id="KW-1185">Reference proteome</keyword>
<dbReference type="KEGG" id="fin:KQS_03965"/>
<protein>
    <submittedName>
        <fullName evidence="3">Dienelactone hydrolase family protein</fullName>
        <ecNumber evidence="3">3.1.1.45</ecNumber>
    </submittedName>
</protein>
<dbReference type="InterPro" id="IPR002925">
    <property type="entry name" value="Dienelactn_hydro"/>
</dbReference>
<dbReference type="AlphaFoldDB" id="H8XTH6"/>